<protein>
    <submittedName>
        <fullName evidence="1">Uncharacterized protein</fullName>
    </submittedName>
</protein>
<reference evidence="2" key="1">
    <citation type="journal article" date="2019" name="Int. J. Syst. Evol. Microbiol.">
        <title>The Global Catalogue of Microorganisms (GCM) 10K type strain sequencing project: providing services to taxonomists for standard genome sequencing and annotation.</title>
        <authorList>
            <consortium name="The Broad Institute Genomics Platform"/>
            <consortium name="The Broad Institute Genome Sequencing Center for Infectious Disease"/>
            <person name="Wu L."/>
            <person name="Ma J."/>
        </authorList>
    </citation>
    <scope>NUCLEOTIDE SEQUENCE [LARGE SCALE GENOMIC DNA]</scope>
    <source>
        <strain evidence="2">KCTC 42424</strain>
    </source>
</reference>
<proteinExistence type="predicted"/>
<comment type="caution">
    <text evidence="1">The sequence shown here is derived from an EMBL/GenBank/DDBJ whole genome shotgun (WGS) entry which is preliminary data.</text>
</comment>
<accession>A0ABV7VRC3</accession>
<dbReference type="EMBL" id="JBHRYB010000001">
    <property type="protein sequence ID" value="MFC3678613.1"/>
    <property type="molecule type" value="Genomic_DNA"/>
</dbReference>
<gene>
    <name evidence="1" type="ORF">ACFOMG_00625</name>
</gene>
<evidence type="ECO:0000313" key="1">
    <source>
        <dbReference type="EMBL" id="MFC3678613.1"/>
    </source>
</evidence>
<dbReference type="RefSeq" id="WP_376864165.1">
    <property type="nucleotide sequence ID" value="NZ_JBHRYB010000001.1"/>
</dbReference>
<dbReference type="Proteomes" id="UP001595722">
    <property type="component" value="Unassembled WGS sequence"/>
</dbReference>
<keyword evidence="2" id="KW-1185">Reference proteome</keyword>
<sequence>MMSKYSVAFLIPRDTVRSLCDDGWEFSSESRIPSEVESLLKSEFSETEVTPEYSSYESGNVMVGISKDSSGQIENVYFRFYEGLKPTLPLFLTEFSQLNNLDFFIPSN</sequence>
<organism evidence="1 2">
    <name type="scientific">Bacterioplanoides pacificum</name>
    <dbReference type="NCBI Taxonomy" id="1171596"/>
    <lineage>
        <taxon>Bacteria</taxon>
        <taxon>Pseudomonadati</taxon>
        <taxon>Pseudomonadota</taxon>
        <taxon>Gammaproteobacteria</taxon>
        <taxon>Oceanospirillales</taxon>
        <taxon>Oceanospirillaceae</taxon>
        <taxon>Bacterioplanoides</taxon>
    </lineage>
</organism>
<evidence type="ECO:0000313" key="2">
    <source>
        <dbReference type="Proteomes" id="UP001595722"/>
    </source>
</evidence>
<name>A0ABV7VRC3_9GAMM</name>